<dbReference type="GO" id="GO:0010181">
    <property type="term" value="F:FMN binding"/>
    <property type="evidence" value="ECO:0007669"/>
    <property type="project" value="UniProtKB-UniRule"/>
</dbReference>
<feature type="binding site" evidence="9">
    <location>
        <position position="171"/>
    </location>
    <ligand>
        <name>FMN</name>
        <dbReference type="ChEBI" id="CHEBI:58210"/>
    </ligand>
</feature>
<evidence type="ECO:0000256" key="6">
    <source>
        <dbReference type="ARBA" id="ARBA00023096"/>
    </source>
</evidence>
<dbReference type="PANTHER" id="PTHR10851:SF0">
    <property type="entry name" value="PYRIDOXINE-5'-PHOSPHATE OXIDASE"/>
    <property type="match status" value="1"/>
</dbReference>
<dbReference type="InterPro" id="IPR012349">
    <property type="entry name" value="Split_barrel_FMN-bd"/>
</dbReference>
<organism evidence="12 13">
    <name type="scientific">Tunturiibacter lichenicola</name>
    <dbReference type="NCBI Taxonomy" id="2051959"/>
    <lineage>
        <taxon>Bacteria</taxon>
        <taxon>Pseudomonadati</taxon>
        <taxon>Acidobacteriota</taxon>
        <taxon>Terriglobia</taxon>
        <taxon>Terriglobales</taxon>
        <taxon>Acidobacteriaceae</taxon>
        <taxon>Tunturiibacter</taxon>
    </lineage>
</organism>
<evidence type="ECO:0000256" key="2">
    <source>
        <dbReference type="ARBA" id="ARBA00011738"/>
    </source>
</evidence>
<evidence type="ECO:0000259" key="11">
    <source>
        <dbReference type="Pfam" id="PF10590"/>
    </source>
</evidence>
<feature type="binding site" evidence="9">
    <location>
        <position position="181"/>
    </location>
    <ligand>
        <name>FMN</name>
        <dbReference type="ChEBI" id="CHEBI:58210"/>
    </ligand>
</feature>
<feature type="domain" description="Pyridoxine 5'-phosphate oxidase dimerisation C-terminal" evidence="11">
    <location>
        <begin position="158"/>
        <end position="198"/>
    </location>
</feature>
<feature type="binding site" evidence="9">
    <location>
        <begin position="48"/>
        <end position="53"/>
    </location>
    <ligand>
        <name>FMN</name>
        <dbReference type="ChEBI" id="CHEBI:58210"/>
    </ligand>
</feature>
<dbReference type="AlphaFoldDB" id="A0A852VFQ4"/>
<dbReference type="NCBIfam" id="NF004231">
    <property type="entry name" value="PRK05679.1"/>
    <property type="match status" value="1"/>
</dbReference>
<dbReference type="Proteomes" id="UP000564385">
    <property type="component" value="Unassembled WGS sequence"/>
</dbReference>
<evidence type="ECO:0000256" key="8">
    <source>
        <dbReference type="NCBIfam" id="TIGR00558"/>
    </source>
</evidence>
<keyword evidence="5 12" id="KW-0560">Oxidoreductase</keyword>
<dbReference type="Gene3D" id="2.30.110.10">
    <property type="entry name" value="Electron Transport, Fmn-binding Protein, Chain A"/>
    <property type="match status" value="1"/>
</dbReference>
<dbReference type="NCBIfam" id="TIGR00558">
    <property type="entry name" value="pdxH"/>
    <property type="match status" value="1"/>
</dbReference>
<comment type="similarity">
    <text evidence="1">Belongs to the pyridoxamine 5'-phosphate oxidase family.</text>
</comment>
<dbReference type="PIRSF" id="PIRSF000190">
    <property type="entry name" value="Pyd_amn-ph_oxd"/>
    <property type="match status" value="1"/>
</dbReference>
<gene>
    <name evidence="12" type="ORF">HDF08_001341</name>
</gene>
<dbReference type="InterPro" id="IPR019576">
    <property type="entry name" value="Pyridoxamine_oxidase_dimer_C"/>
</dbReference>
<dbReference type="PANTHER" id="PTHR10851">
    <property type="entry name" value="PYRIDOXINE-5-PHOSPHATE OXIDASE"/>
    <property type="match status" value="1"/>
</dbReference>
<comment type="cofactor">
    <cofactor evidence="9">
        <name>FMN</name>
        <dbReference type="ChEBI" id="CHEBI:58210"/>
    </cofactor>
    <text evidence="9">Binds 1 FMN per subunit.</text>
</comment>
<dbReference type="InterPro" id="IPR011576">
    <property type="entry name" value="Pyridox_Oxase_N"/>
</dbReference>
<dbReference type="GO" id="GO:0004733">
    <property type="term" value="F:pyridoxamine phosphate oxidase activity"/>
    <property type="evidence" value="ECO:0007669"/>
    <property type="project" value="UniProtKB-UniRule"/>
</dbReference>
<comment type="subunit">
    <text evidence="2">Homodimer.</text>
</comment>
<evidence type="ECO:0000256" key="5">
    <source>
        <dbReference type="ARBA" id="ARBA00023002"/>
    </source>
</evidence>
<dbReference type="Pfam" id="PF01243">
    <property type="entry name" value="PNPOx_N"/>
    <property type="match status" value="1"/>
</dbReference>
<feature type="binding site" evidence="9">
    <location>
        <begin position="127"/>
        <end position="128"/>
    </location>
    <ligand>
        <name>FMN</name>
        <dbReference type="ChEBI" id="CHEBI:58210"/>
    </ligand>
</feature>
<protein>
    <recommendedName>
        <fullName evidence="8">Pyridoxamine 5'-phosphate oxidase</fullName>
        <ecNumber evidence="8">1.4.3.5</ecNumber>
    </recommendedName>
</protein>
<dbReference type="SUPFAM" id="SSF50475">
    <property type="entry name" value="FMN-binding split barrel"/>
    <property type="match status" value="1"/>
</dbReference>
<proteinExistence type="inferred from homology"/>
<feature type="domain" description="Pyridoxamine 5'-phosphate oxidase N-terminal" evidence="10">
    <location>
        <begin position="22"/>
        <end position="146"/>
    </location>
</feature>
<evidence type="ECO:0000256" key="9">
    <source>
        <dbReference type="PIRSR" id="PIRSR000190-2"/>
    </source>
</evidence>
<reference evidence="12 13" key="1">
    <citation type="submission" date="2020-07" db="EMBL/GenBank/DDBJ databases">
        <title>Genomic Encyclopedia of Type Strains, Phase IV (KMG-V): Genome sequencing to study the core and pangenomes of soil and plant-associated prokaryotes.</title>
        <authorList>
            <person name="Whitman W."/>
        </authorList>
    </citation>
    <scope>NUCLEOTIDE SEQUENCE [LARGE SCALE GENOMIC DNA]</scope>
    <source>
        <strain evidence="12 13">M8UP22</strain>
    </source>
</reference>
<evidence type="ECO:0000256" key="4">
    <source>
        <dbReference type="ARBA" id="ARBA00022643"/>
    </source>
</evidence>
<dbReference type="EMBL" id="JACCCU010000001">
    <property type="protein sequence ID" value="NYF89274.1"/>
    <property type="molecule type" value="Genomic_DNA"/>
</dbReference>
<evidence type="ECO:0000259" key="10">
    <source>
        <dbReference type="Pfam" id="PF01243"/>
    </source>
</evidence>
<name>A0A852VFQ4_9BACT</name>
<sequence>MSETDVERAMDPIALFGLWMSDAEAAELNDANAVALATATREGVPSVRMVLMKRVDERGFCFYTNAGSQKGSELAENPRAAMCFHWKSLRRQVRISGSVAELPSEDADAYFHSRSRLSQLGAAASEQSRVLASREALVERVKELEQEFPGEIPRPDYWRGYVLRPERIEFWKDGEGRLHDRFLFTLSGEGWQKERLFP</sequence>
<dbReference type="EC" id="1.4.3.5" evidence="8"/>
<accession>A0A852VFQ4</accession>
<dbReference type="FunFam" id="2.30.110.10:FF:000020">
    <property type="entry name" value="PNPO isoform 11"/>
    <property type="match status" value="1"/>
</dbReference>
<evidence type="ECO:0000256" key="3">
    <source>
        <dbReference type="ARBA" id="ARBA00022630"/>
    </source>
</evidence>
<dbReference type="GO" id="GO:0008615">
    <property type="term" value="P:pyridoxine biosynthetic process"/>
    <property type="evidence" value="ECO:0007669"/>
    <property type="project" value="UniProtKB-UniRule"/>
</dbReference>
<feature type="binding site" evidence="9">
    <location>
        <position position="70"/>
    </location>
    <ligand>
        <name>FMN</name>
        <dbReference type="ChEBI" id="CHEBI:58210"/>
    </ligand>
</feature>
<feature type="binding site" evidence="9">
    <location>
        <position position="92"/>
    </location>
    <ligand>
        <name>FMN</name>
        <dbReference type="ChEBI" id="CHEBI:58210"/>
    </ligand>
</feature>
<evidence type="ECO:0000313" key="13">
    <source>
        <dbReference type="Proteomes" id="UP000564385"/>
    </source>
</evidence>
<evidence type="ECO:0000256" key="7">
    <source>
        <dbReference type="ARBA" id="ARBA00060587"/>
    </source>
</evidence>
<dbReference type="Pfam" id="PF10590">
    <property type="entry name" value="PNP_phzG_C"/>
    <property type="match status" value="1"/>
</dbReference>
<evidence type="ECO:0000313" key="12">
    <source>
        <dbReference type="EMBL" id="NYF89274.1"/>
    </source>
</evidence>
<evidence type="ECO:0000256" key="1">
    <source>
        <dbReference type="ARBA" id="ARBA00007301"/>
    </source>
</evidence>
<comment type="caution">
    <text evidence="12">The sequence shown here is derived from an EMBL/GenBank/DDBJ whole genome shotgun (WGS) entry which is preliminary data.</text>
</comment>
<keyword evidence="4 9" id="KW-0288">FMN</keyword>
<keyword evidence="6" id="KW-0664">Pyridoxine biosynthesis</keyword>
<dbReference type="HAMAP" id="MF_01629">
    <property type="entry name" value="PdxH"/>
    <property type="match status" value="1"/>
</dbReference>
<comment type="pathway">
    <text evidence="7">Cofactor metabolism.</text>
</comment>
<feature type="binding site" evidence="9">
    <location>
        <begin position="63"/>
        <end position="64"/>
    </location>
    <ligand>
        <name>FMN</name>
        <dbReference type="ChEBI" id="CHEBI:58210"/>
    </ligand>
</feature>
<dbReference type="InterPro" id="IPR000659">
    <property type="entry name" value="Pyridox_Oxase"/>
</dbReference>
<keyword evidence="3" id="KW-0285">Flavoprotein</keyword>